<protein>
    <submittedName>
        <fullName evidence="2">Uncharacterized protein</fullName>
    </submittedName>
</protein>
<sequence length="40" mass="4233">MTTAGLPALPQAYLVVFGAFAGLIVGSFIGALVQRWPRDQ</sequence>
<feature type="non-terminal residue" evidence="2">
    <location>
        <position position="40"/>
    </location>
</feature>
<name>A0A6J4T1A1_9SPHN</name>
<reference evidence="2" key="1">
    <citation type="submission" date="2020-02" db="EMBL/GenBank/DDBJ databases">
        <authorList>
            <person name="Meier V. D."/>
        </authorList>
    </citation>
    <scope>NUCLEOTIDE SEQUENCE</scope>
    <source>
        <strain evidence="2">AVDCRST_MAG91</strain>
    </source>
</reference>
<proteinExistence type="predicted"/>
<feature type="transmembrane region" description="Helical" evidence="1">
    <location>
        <begin position="12"/>
        <end position="33"/>
    </location>
</feature>
<keyword evidence="1" id="KW-0472">Membrane</keyword>
<evidence type="ECO:0000313" key="2">
    <source>
        <dbReference type="EMBL" id="CAA9510556.1"/>
    </source>
</evidence>
<keyword evidence="1" id="KW-0812">Transmembrane</keyword>
<organism evidence="2">
    <name type="scientific">uncultured Sphingomonadaceae bacterium</name>
    <dbReference type="NCBI Taxonomy" id="169976"/>
    <lineage>
        <taxon>Bacteria</taxon>
        <taxon>Pseudomonadati</taxon>
        <taxon>Pseudomonadota</taxon>
        <taxon>Alphaproteobacteria</taxon>
        <taxon>Sphingomonadales</taxon>
        <taxon>Sphingomonadaceae</taxon>
        <taxon>environmental samples</taxon>
    </lineage>
</organism>
<dbReference type="AlphaFoldDB" id="A0A6J4T1A1"/>
<gene>
    <name evidence="2" type="ORF">AVDCRST_MAG91-1602</name>
</gene>
<keyword evidence="1" id="KW-1133">Transmembrane helix</keyword>
<evidence type="ECO:0000256" key="1">
    <source>
        <dbReference type="SAM" id="Phobius"/>
    </source>
</evidence>
<accession>A0A6J4T1A1</accession>
<dbReference type="EMBL" id="CADCVX010000309">
    <property type="protein sequence ID" value="CAA9510556.1"/>
    <property type="molecule type" value="Genomic_DNA"/>
</dbReference>